<dbReference type="PANTHER" id="PTHR39335">
    <property type="entry name" value="BLL4220 PROTEIN"/>
    <property type="match status" value="1"/>
</dbReference>
<dbReference type="GO" id="GO:0043448">
    <property type="term" value="P:alkane catabolic process"/>
    <property type="evidence" value="ECO:0007669"/>
    <property type="project" value="TreeGrafter"/>
</dbReference>
<feature type="signal peptide" evidence="1">
    <location>
        <begin position="1"/>
        <end position="19"/>
    </location>
</feature>
<feature type="chain" id="PRO_5011748904" description="Lipoprotein with Yx(FWY)xxD motif" evidence="1">
    <location>
        <begin position="20"/>
        <end position="284"/>
    </location>
</feature>
<dbReference type="AlphaFoldDB" id="A0A1H7M1V4"/>
<dbReference type="STRING" id="573321.SAMN04488505_1011383"/>
<dbReference type="InterPro" id="IPR005297">
    <property type="entry name" value="Lipoprotein_repeat"/>
</dbReference>
<sequence>MRFKTTTFFVLAAAMSAIVACSKDDNNPPDNTPKADIQITNNATLGKVITDKSGKTLYFFSMDATPGTSACTGGCLAVWPVFYSANPTLGDTSLHAADFATITRTDGAKQTTYKGWPLYYYASDAAAGDTKGENFNKVWYVAKPDYTVMLANKQLVGNDGVEYTSAYVPGKEVTQFLTDDYGRTLYAFTPDKFKKNNYTKADFSNNPTWPIYEVSVIKGIPSSLTKTDFDTVHVFDRVQLSYKGWPVYYFGPDAMTKGNTKGVSVPKPGVWPILNLATLVAPQQ</sequence>
<accession>A0A1H7M1V4</accession>
<organism evidence="2 3">
    <name type="scientific">Chitinophaga rupis</name>
    <dbReference type="NCBI Taxonomy" id="573321"/>
    <lineage>
        <taxon>Bacteria</taxon>
        <taxon>Pseudomonadati</taxon>
        <taxon>Bacteroidota</taxon>
        <taxon>Chitinophagia</taxon>
        <taxon>Chitinophagales</taxon>
        <taxon>Chitinophagaceae</taxon>
        <taxon>Chitinophaga</taxon>
    </lineage>
</organism>
<keyword evidence="1" id="KW-0732">Signal</keyword>
<dbReference type="PANTHER" id="PTHR39335:SF1">
    <property type="entry name" value="BLL4220 PROTEIN"/>
    <property type="match status" value="1"/>
</dbReference>
<protein>
    <recommendedName>
        <fullName evidence="4">Lipoprotein with Yx(FWY)xxD motif</fullName>
    </recommendedName>
</protein>
<keyword evidence="3" id="KW-1185">Reference proteome</keyword>
<dbReference type="RefSeq" id="WP_202909152.1">
    <property type="nucleotide sequence ID" value="NZ_FOBB01000001.1"/>
</dbReference>
<proteinExistence type="predicted"/>
<evidence type="ECO:0000313" key="3">
    <source>
        <dbReference type="Proteomes" id="UP000198984"/>
    </source>
</evidence>
<dbReference type="EMBL" id="FOBB01000001">
    <property type="protein sequence ID" value="SEL05141.1"/>
    <property type="molecule type" value="Genomic_DNA"/>
</dbReference>
<evidence type="ECO:0000313" key="2">
    <source>
        <dbReference type="EMBL" id="SEL05141.1"/>
    </source>
</evidence>
<dbReference type="PROSITE" id="PS51257">
    <property type="entry name" value="PROKAR_LIPOPROTEIN"/>
    <property type="match status" value="1"/>
</dbReference>
<dbReference type="Pfam" id="PF03640">
    <property type="entry name" value="Lipoprotein_15"/>
    <property type="match status" value="2"/>
</dbReference>
<dbReference type="Proteomes" id="UP000198984">
    <property type="component" value="Unassembled WGS sequence"/>
</dbReference>
<name>A0A1H7M1V4_9BACT</name>
<reference evidence="2 3" key="1">
    <citation type="submission" date="2016-10" db="EMBL/GenBank/DDBJ databases">
        <authorList>
            <person name="de Groot N.N."/>
        </authorList>
    </citation>
    <scope>NUCLEOTIDE SEQUENCE [LARGE SCALE GENOMIC DNA]</scope>
    <source>
        <strain evidence="2 3">DSM 21039</strain>
    </source>
</reference>
<evidence type="ECO:0008006" key="4">
    <source>
        <dbReference type="Google" id="ProtNLM"/>
    </source>
</evidence>
<evidence type="ECO:0000256" key="1">
    <source>
        <dbReference type="SAM" id="SignalP"/>
    </source>
</evidence>
<gene>
    <name evidence="2" type="ORF">SAMN04488505_1011383</name>
</gene>